<dbReference type="AlphaFoldDB" id="A0A0B4RZS5"/>
<evidence type="ECO:0000256" key="2">
    <source>
        <dbReference type="ARBA" id="ARBA00005983"/>
    </source>
</evidence>
<dbReference type="PROSITE" id="PS50146">
    <property type="entry name" value="DAGK"/>
    <property type="match status" value="1"/>
</dbReference>
<keyword evidence="8" id="KW-0067">ATP-binding</keyword>
<dbReference type="PANTHER" id="PTHR12358:SF106">
    <property type="entry name" value="LIPID KINASE YEGS"/>
    <property type="match status" value="1"/>
</dbReference>
<evidence type="ECO:0000256" key="10">
    <source>
        <dbReference type="ARBA" id="ARBA00023098"/>
    </source>
</evidence>
<keyword evidence="15" id="KW-1185">Reference proteome</keyword>
<evidence type="ECO:0000256" key="6">
    <source>
        <dbReference type="ARBA" id="ARBA00022741"/>
    </source>
</evidence>
<keyword evidence="9" id="KW-0460">Magnesium</keyword>
<evidence type="ECO:0000313" key="15">
    <source>
        <dbReference type="Proteomes" id="UP000031386"/>
    </source>
</evidence>
<dbReference type="Pfam" id="PF19279">
    <property type="entry name" value="YegS_C"/>
    <property type="match status" value="1"/>
</dbReference>
<dbReference type="InterPro" id="IPR005218">
    <property type="entry name" value="Diacylglycerol/lipid_kinase"/>
</dbReference>
<dbReference type="NCBIfam" id="TIGR00147">
    <property type="entry name" value="YegS/Rv2252/BmrU family lipid kinase"/>
    <property type="match status" value="1"/>
</dbReference>
<dbReference type="GO" id="GO:0008654">
    <property type="term" value="P:phospholipid biosynthetic process"/>
    <property type="evidence" value="ECO:0007669"/>
    <property type="project" value="UniProtKB-KW"/>
</dbReference>
<reference evidence="14 15" key="1">
    <citation type="submission" date="2014-10" db="EMBL/GenBank/DDBJ databases">
        <title>Complete genome sequence of Parvimonas micra KCOM 1535 (= ChDC B708).</title>
        <authorList>
            <person name="Kook J.-K."/>
            <person name="Park S.-N."/>
            <person name="Lim Y.K."/>
            <person name="Roh H."/>
        </authorList>
    </citation>
    <scope>NUCLEOTIDE SEQUENCE [LARGE SCALE GENOMIC DNA]</scope>
    <source>
        <strain evidence="15">KCOM 1535 / ChDC B708</strain>
    </source>
</reference>
<dbReference type="RefSeq" id="WP_041953204.1">
    <property type="nucleotide sequence ID" value="NZ_CP009761.1"/>
</dbReference>
<comment type="cofactor">
    <cofactor evidence="1">
        <name>Mg(2+)</name>
        <dbReference type="ChEBI" id="CHEBI:18420"/>
    </cofactor>
</comment>
<dbReference type="GO" id="GO:0046872">
    <property type="term" value="F:metal ion binding"/>
    <property type="evidence" value="ECO:0007669"/>
    <property type="project" value="UniProtKB-KW"/>
</dbReference>
<evidence type="ECO:0000256" key="9">
    <source>
        <dbReference type="ARBA" id="ARBA00022842"/>
    </source>
</evidence>
<evidence type="ECO:0000256" key="7">
    <source>
        <dbReference type="ARBA" id="ARBA00022777"/>
    </source>
</evidence>
<dbReference type="PANTHER" id="PTHR12358">
    <property type="entry name" value="SPHINGOSINE KINASE"/>
    <property type="match status" value="1"/>
</dbReference>
<proteinExistence type="inferred from homology"/>
<name>A0A0B4RZS5_9FIRM</name>
<keyword evidence="11" id="KW-0594">Phospholipid biosynthesis</keyword>
<dbReference type="STRING" id="33033.NW74_00280"/>
<dbReference type="Gene3D" id="2.60.200.40">
    <property type="match status" value="1"/>
</dbReference>
<dbReference type="Pfam" id="PF00781">
    <property type="entry name" value="DAGK_cat"/>
    <property type="match status" value="1"/>
</dbReference>
<gene>
    <name evidence="14" type="ORF">NW74_00280</name>
</gene>
<dbReference type="GO" id="GO:0005524">
    <property type="term" value="F:ATP binding"/>
    <property type="evidence" value="ECO:0007669"/>
    <property type="project" value="UniProtKB-KW"/>
</dbReference>
<organism evidence="14 15">
    <name type="scientific">Parvimonas micra</name>
    <dbReference type="NCBI Taxonomy" id="33033"/>
    <lineage>
        <taxon>Bacteria</taxon>
        <taxon>Bacillati</taxon>
        <taxon>Bacillota</taxon>
        <taxon>Tissierellia</taxon>
        <taxon>Tissierellales</taxon>
        <taxon>Peptoniphilaceae</taxon>
        <taxon>Parvimonas</taxon>
    </lineage>
</organism>
<evidence type="ECO:0000256" key="12">
    <source>
        <dbReference type="ARBA" id="ARBA00023264"/>
    </source>
</evidence>
<feature type="domain" description="DAGKc" evidence="13">
    <location>
        <begin position="1"/>
        <end position="131"/>
    </location>
</feature>
<dbReference type="InterPro" id="IPR001206">
    <property type="entry name" value="Diacylglycerol_kinase_cat_dom"/>
</dbReference>
<dbReference type="SUPFAM" id="SSF111331">
    <property type="entry name" value="NAD kinase/diacylglycerol kinase-like"/>
    <property type="match status" value="1"/>
</dbReference>
<accession>A0A0B4RZS5</accession>
<keyword evidence="5" id="KW-0479">Metal-binding</keyword>
<evidence type="ECO:0000313" key="14">
    <source>
        <dbReference type="EMBL" id="AIZ35921.1"/>
    </source>
</evidence>
<dbReference type="InterPro" id="IPR017438">
    <property type="entry name" value="ATP-NAD_kinase_N"/>
</dbReference>
<dbReference type="Gene3D" id="3.40.50.10330">
    <property type="entry name" value="Probable inorganic polyphosphate/atp-NAD kinase, domain 1"/>
    <property type="match status" value="1"/>
</dbReference>
<dbReference type="OrthoDB" id="142078at2"/>
<dbReference type="EMBL" id="CP009761">
    <property type="protein sequence ID" value="AIZ35921.1"/>
    <property type="molecule type" value="Genomic_DNA"/>
</dbReference>
<dbReference type="GO" id="GO:0005886">
    <property type="term" value="C:plasma membrane"/>
    <property type="evidence" value="ECO:0007669"/>
    <property type="project" value="TreeGrafter"/>
</dbReference>
<keyword evidence="3" id="KW-0444">Lipid biosynthesis</keyword>
<dbReference type="InterPro" id="IPR045540">
    <property type="entry name" value="YegS/DAGK_C"/>
</dbReference>
<keyword evidence="12" id="KW-1208">Phospholipid metabolism</keyword>
<keyword evidence="7 14" id="KW-0418">Kinase</keyword>
<evidence type="ECO:0000259" key="13">
    <source>
        <dbReference type="PROSITE" id="PS50146"/>
    </source>
</evidence>
<comment type="similarity">
    <text evidence="2">Belongs to the diacylglycerol/lipid kinase family.</text>
</comment>
<evidence type="ECO:0000256" key="11">
    <source>
        <dbReference type="ARBA" id="ARBA00023209"/>
    </source>
</evidence>
<evidence type="ECO:0000256" key="1">
    <source>
        <dbReference type="ARBA" id="ARBA00001946"/>
    </source>
</evidence>
<evidence type="ECO:0000256" key="5">
    <source>
        <dbReference type="ARBA" id="ARBA00022723"/>
    </source>
</evidence>
<evidence type="ECO:0000256" key="4">
    <source>
        <dbReference type="ARBA" id="ARBA00022679"/>
    </source>
</evidence>
<keyword evidence="6" id="KW-0547">Nucleotide-binding</keyword>
<dbReference type="InterPro" id="IPR050187">
    <property type="entry name" value="Lipid_Phosphate_FormReg"/>
</dbReference>
<keyword evidence="4" id="KW-0808">Transferase</keyword>
<evidence type="ECO:0000256" key="3">
    <source>
        <dbReference type="ARBA" id="ARBA00022516"/>
    </source>
</evidence>
<keyword evidence="10" id="KW-0443">Lipid metabolism</keyword>
<evidence type="ECO:0000256" key="8">
    <source>
        <dbReference type="ARBA" id="ARBA00022840"/>
    </source>
</evidence>
<sequence length="292" mass="32630">MRKLMFILNPNASGFKKFDFKKGIEQYLKDKNLEFEYEIKCSTKEGESILIAEDAVKDGFNELIAVGGDGTINEVGDVAIKNNLKLGVIPAGTGNDYMNSLNESCNFIICMEKIIRGNTIFIDYGSFADRSFFNVACVGFGAEVNIYAHKVKKLIPSGLAYKIAIALALFGHKRKRYKIIVDNVEYEDDYFLIAIGIGSKFGGKLNLLPSADMKDGLLDICAIKYKSKFDIIKKIKTIVNATHVNEDITSYFKAKKIKIISENIEINFDGEDMSGLAEVEFTINDKKVELIM</sequence>
<dbReference type="InterPro" id="IPR016064">
    <property type="entry name" value="NAD/diacylglycerol_kinase_sf"/>
</dbReference>
<dbReference type="KEGG" id="pmic:NW74_00280"/>
<protein>
    <submittedName>
        <fullName evidence="14">Diacylglycerol kinase</fullName>
    </submittedName>
</protein>
<dbReference type="Proteomes" id="UP000031386">
    <property type="component" value="Chromosome"/>
</dbReference>
<dbReference type="GO" id="GO:0004143">
    <property type="term" value="F:ATP-dependent diacylglycerol kinase activity"/>
    <property type="evidence" value="ECO:0007669"/>
    <property type="project" value="TreeGrafter"/>
</dbReference>